<accession>A0A9P8MI08</accession>
<evidence type="ECO:0000259" key="3">
    <source>
        <dbReference type="PROSITE" id="PS00028"/>
    </source>
</evidence>
<proteinExistence type="predicted"/>
<organism evidence="4 5">
    <name type="scientific">Metarhizium humberi</name>
    <dbReference type="NCBI Taxonomy" id="2596975"/>
    <lineage>
        <taxon>Eukaryota</taxon>
        <taxon>Fungi</taxon>
        <taxon>Dikarya</taxon>
        <taxon>Ascomycota</taxon>
        <taxon>Pezizomycotina</taxon>
        <taxon>Sordariomycetes</taxon>
        <taxon>Hypocreomycetidae</taxon>
        <taxon>Hypocreales</taxon>
        <taxon>Clavicipitaceae</taxon>
        <taxon>Metarhizium</taxon>
    </lineage>
</organism>
<feature type="region of interest" description="Disordered" evidence="1">
    <location>
        <begin position="395"/>
        <end position="414"/>
    </location>
</feature>
<dbReference type="EMBL" id="JACEFI010000002">
    <property type="protein sequence ID" value="KAH0600695.1"/>
    <property type="molecule type" value="Genomic_DNA"/>
</dbReference>
<feature type="signal peptide" evidence="2">
    <location>
        <begin position="1"/>
        <end position="17"/>
    </location>
</feature>
<sequence length="414" mass="46349">MVHFIDILLLPLTARRSSTLAAAGERKVCVICWSETRLIYDKTLSTRRLAPGVMDGTNSALRVSLQPKKPPTWTKYGERFSVSNSSNSLPSRQATIDHYWNREATRVAAQNEQDAARAGHSPSLGPRIAVLLPVSPSPSKAYPGPKQEPENEVPLPNQLELPKRVKKNVSLLYQSPGQDTAQSSATPPPSSTSTPSSYSRGRPKGWKRGMSYAAMRGNTPPTWKTVRSPRQSRTKAPQPGFARRPGRPPRPRSPPPKDLYHKANPHFVNFLCEWDGCKAELHNFDTLRRHLHIVHQQNGKWPCKWAHCGLDACADARQWRSHLEDAHLTPLRWHVGDGPSNSSGMRAVLPDDAQDELPDFLMGSDGQQVTPSVKNQQIEDFATWRENRRKLKELLIQRDQNLPDESSESSGETD</sequence>
<reference evidence="4 5" key="1">
    <citation type="submission" date="2020-07" db="EMBL/GenBank/DDBJ databases">
        <title>Metarhizium humberi genome.</title>
        <authorList>
            <person name="Lysoe E."/>
        </authorList>
    </citation>
    <scope>NUCLEOTIDE SEQUENCE [LARGE SCALE GENOMIC DNA]</scope>
    <source>
        <strain evidence="4 5">ESALQ1638</strain>
    </source>
</reference>
<dbReference type="InterPro" id="IPR013087">
    <property type="entry name" value="Znf_C2H2_type"/>
</dbReference>
<feature type="chain" id="PRO_5040143150" description="C2H2-type domain-containing protein" evidence="2">
    <location>
        <begin position="18"/>
        <end position="414"/>
    </location>
</feature>
<evidence type="ECO:0000256" key="1">
    <source>
        <dbReference type="SAM" id="MobiDB-lite"/>
    </source>
</evidence>
<dbReference type="SMART" id="SM00355">
    <property type="entry name" value="ZnF_C2H2"/>
    <property type="match status" value="2"/>
</dbReference>
<feature type="compositionally biased region" description="Acidic residues" evidence="1">
    <location>
        <begin position="405"/>
        <end position="414"/>
    </location>
</feature>
<evidence type="ECO:0000313" key="4">
    <source>
        <dbReference type="EMBL" id="KAH0600695.1"/>
    </source>
</evidence>
<dbReference type="AlphaFoldDB" id="A0A9P8MI08"/>
<gene>
    <name evidence="4" type="ORF">MHUMG1_01694</name>
</gene>
<feature type="region of interest" description="Disordered" evidence="1">
    <location>
        <begin position="176"/>
        <end position="259"/>
    </location>
</feature>
<feature type="compositionally biased region" description="Low complexity" evidence="1">
    <location>
        <begin position="180"/>
        <end position="199"/>
    </location>
</feature>
<name>A0A9P8MI08_9HYPO</name>
<feature type="region of interest" description="Disordered" evidence="1">
    <location>
        <begin position="108"/>
        <end position="160"/>
    </location>
</feature>
<comment type="caution">
    <text evidence="4">The sequence shown here is derived from an EMBL/GenBank/DDBJ whole genome shotgun (WGS) entry which is preliminary data.</text>
</comment>
<protein>
    <recommendedName>
        <fullName evidence="3">C2H2-type domain-containing protein</fullName>
    </recommendedName>
</protein>
<dbReference type="PROSITE" id="PS00028">
    <property type="entry name" value="ZINC_FINGER_C2H2_1"/>
    <property type="match status" value="1"/>
</dbReference>
<keyword evidence="2" id="KW-0732">Signal</keyword>
<dbReference type="Proteomes" id="UP000764110">
    <property type="component" value="Unassembled WGS sequence"/>
</dbReference>
<feature type="domain" description="C2H2-type" evidence="3">
    <location>
        <begin position="272"/>
        <end position="295"/>
    </location>
</feature>
<evidence type="ECO:0000313" key="5">
    <source>
        <dbReference type="Proteomes" id="UP000764110"/>
    </source>
</evidence>
<keyword evidence="5" id="KW-1185">Reference proteome</keyword>
<evidence type="ECO:0000256" key="2">
    <source>
        <dbReference type="SAM" id="SignalP"/>
    </source>
</evidence>